<keyword evidence="3" id="KW-1185">Reference proteome</keyword>
<dbReference type="InterPro" id="IPR032629">
    <property type="entry name" value="DCB_dom"/>
</dbReference>
<reference evidence="2 3" key="1">
    <citation type="journal article" date="2022" name="Nat. Plants">
        <title>Genomes of leafy and leafless Platanthera orchids illuminate the evolution of mycoheterotrophy.</title>
        <authorList>
            <person name="Li M.H."/>
            <person name="Liu K.W."/>
            <person name="Li Z."/>
            <person name="Lu H.C."/>
            <person name="Ye Q.L."/>
            <person name="Zhang D."/>
            <person name="Wang J.Y."/>
            <person name="Li Y.F."/>
            <person name="Zhong Z.M."/>
            <person name="Liu X."/>
            <person name="Yu X."/>
            <person name="Liu D.K."/>
            <person name="Tu X.D."/>
            <person name="Liu B."/>
            <person name="Hao Y."/>
            <person name="Liao X.Y."/>
            <person name="Jiang Y.T."/>
            <person name="Sun W.H."/>
            <person name="Chen J."/>
            <person name="Chen Y.Q."/>
            <person name="Ai Y."/>
            <person name="Zhai J.W."/>
            <person name="Wu S.S."/>
            <person name="Zhou Z."/>
            <person name="Hsiao Y.Y."/>
            <person name="Wu W.L."/>
            <person name="Chen Y.Y."/>
            <person name="Lin Y.F."/>
            <person name="Hsu J.L."/>
            <person name="Li C.Y."/>
            <person name="Wang Z.W."/>
            <person name="Zhao X."/>
            <person name="Zhong W.Y."/>
            <person name="Ma X.K."/>
            <person name="Ma L."/>
            <person name="Huang J."/>
            <person name="Chen G.Z."/>
            <person name="Huang M.Z."/>
            <person name="Huang L."/>
            <person name="Peng D.H."/>
            <person name="Luo Y.B."/>
            <person name="Zou S.Q."/>
            <person name="Chen S.P."/>
            <person name="Lan S."/>
            <person name="Tsai W.C."/>
            <person name="Van de Peer Y."/>
            <person name="Liu Z.J."/>
        </authorList>
    </citation>
    <scope>NUCLEOTIDE SEQUENCE [LARGE SCALE GENOMIC DNA]</scope>
    <source>
        <strain evidence="2">Lor288</strain>
    </source>
</reference>
<dbReference type="EMBL" id="JBBWWR010000014">
    <property type="protein sequence ID" value="KAK8952728.1"/>
    <property type="molecule type" value="Genomic_DNA"/>
</dbReference>
<organism evidence="2 3">
    <name type="scientific">Platanthera guangdongensis</name>
    <dbReference type="NCBI Taxonomy" id="2320717"/>
    <lineage>
        <taxon>Eukaryota</taxon>
        <taxon>Viridiplantae</taxon>
        <taxon>Streptophyta</taxon>
        <taxon>Embryophyta</taxon>
        <taxon>Tracheophyta</taxon>
        <taxon>Spermatophyta</taxon>
        <taxon>Magnoliopsida</taxon>
        <taxon>Liliopsida</taxon>
        <taxon>Asparagales</taxon>
        <taxon>Orchidaceae</taxon>
        <taxon>Orchidoideae</taxon>
        <taxon>Orchideae</taxon>
        <taxon>Orchidinae</taxon>
        <taxon>Platanthera</taxon>
    </lineage>
</organism>
<proteinExistence type="predicted"/>
<protein>
    <recommendedName>
        <fullName evidence="1">Mon2/Sec7/BIG1-like dimerisation and cyclophilin-binding domain-containing protein</fullName>
    </recommendedName>
</protein>
<feature type="domain" description="Mon2/Sec7/BIG1-like dimerisation and cyclophilin-binding" evidence="1">
    <location>
        <begin position="21"/>
        <end position="65"/>
    </location>
</feature>
<gene>
    <name evidence="2" type="ORF">KSP40_PGU011557</name>
</gene>
<dbReference type="Proteomes" id="UP001412067">
    <property type="component" value="Unassembled WGS sequence"/>
</dbReference>
<sequence>MQLWSPYPSSICVLLMLHSMEDDMTQALSICLRLLENNRSSDSVHNTAAATFRQAVALIFDNVVHAESLPSGKSESLRANTVTNNVSSSVGQSGSLEARNVSVQSIMKESLSKTGKLGLLLLEDLTALAAGGSVCAE</sequence>
<accession>A0ABR2LWE5</accession>
<evidence type="ECO:0000259" key="1">
    <source>
        <dbReference type="Pfam" id="PF16213"/>
    </source>
</evidence>
<evidence type="ECO:0000313" key="2">
    <source>
        <dbReference type="EMBL" id="KAK8952728.1"/>
    </source>
</evidence>
<comment type="caution">
    <text evidence="2">The sequence shown here is derived from an EMBL/GenBank/DDBJ whole genome shotgun (WGS) entry which is preliminary data.</text>
</comment>
<dbReference type="Pfam" id="PF16213">
    <property type="entry name" value="DCB"/>
    <property type="match status" value="1"/>
</dbReference>
<evidence type="ECO:0000313" key="3">
    <source>
        <dbReference type="Proteomes" id="UP001412067"/>
    </source>
</evidence>
<name>A0ABR2LWE5_9ASPA</name>